<dbReference type="InterPro" id="IPR057929">
    <property type="entry name" value="RamC_N"/>
</dbReference>
<dbReference type="Pfam" id="PF00069">
    <property type="entry name" value="Pkinase"/>
    <property type="match status" value="1"/>
</dbReference>
<keyword evidence="9" id="KW-0862">Zinc</keyword>
<dbReference type="Gene3D" id="3.30.200.20">
    <property type="entry name" value="Phosphorylase Kinase, domain 1"/>
    <property type="match status" value="1"/>
</dbReference>
<evidence type="ECO:0000256" key="5">
    <source>
        <dbReference type="ARBA" id="ARBA00022777"/>
    </source>
</evidence>
<dbReference type="GO" id="GO:0046872">
    <property type="term" value="F:metal ion binding"/>
    <property type="evidence" value="ECO:0007669"/>
    <property type="project" value="UniProtKB-KW"/>
</dbReference>
<dbReference type="SMART" id="SM01260">
    <property type="entry name" value="LANC_like"/>
    <property type="match status" value="1"/>
</dbReference>
<accession>A0A401YZE2</accession>
<dbReference type="PRINTS" id="PR01950">
    <property type="entry name" value="LANCSUPER"/>
</dbReference>
<dbReference type="SMART" id="SM00220">
    <property type="entry name" value="S_TKc"/>
    <property type="match status" value="1"/>
</dbReference>
<dbReference type="OrthoDB" id="1492512at2"/>
<dbReference type="GO" id="GO:0031179">
    <property type="term" value="P:peptide modification"/>
    <property type="evidence" value="ECO:0007669"/>
    <property type="project" value="InterPro"/>
</dbReference>
<feature type="compositionally biased region" description="Low complexity" evidence="10">
    <location>
        <begin position="409"/>
        <end position="418"/>
    </location>
</feature>
<organism evidence="12 13">
    <name type="scientific">Embleya hyalina</name>
    <dbReference type="NCBI Taxonomy" id="516124"/>
    <lineage>
        <taxon>Bacteria</taxon>
        <taxon>Bacillati</taxon>
        <taxon>Actinomycetota</taxon>
        <taxon>Actinomycetes</taxon>
        <taxon>Kitasatosporales</taxon>
        <taxon>Streptomycetaceae</taxon>
        <taxon>Embleya</taxon>
    </lineage>
</organism>
<keyword evidence="4" id="KW-0547">Nucleotide-binding</keyword>
<dbReference type="InterPro" id="IPR007822">
    <property type="entry name" value="LANC-like"/>
</dbReference>
<evidence type="ECO:0000313" key="13">
    <source>
        <dbReference type="Proteomes" id="UP000286931"/>
    </source>
</evidence>
<keyword evidence="9" id="KW-0479">Metal-binding</keyword>
<feature type="region of interest" description="Disordered" evidence="10">
    <location>
        <begin position="1"/>
        <end position="23"/>
    </location>
</feature>
<dbReference type="EC" id="2.7.11.1" evidence="1"/>
<evidence type="ECO:0000256" key="3">
    <source>
        <dbReference type="ARBA" id="ARBA00022679"/>
    </source>
</evidence>
<feature type="compositionally biased region" description="Gly residues" evidence="10">
    <location>
        <begin position="543"/>
        <end position="557"/>
    </location>
</feature>
<dbReference type="PANTHER" id="PTHR43895">
    <property type="entry name" value="CALCIUM/CALMODULIN-DEPENDENT PROTEIN KINASE KINASE-RELATED"/>
    <property type="match status" value="1"/>
</dbReference>
<feature type="binding site" evidence="9">
    <location>
        <position position="987"/>
    </location>
    <ligand>
        <name>Zn(2+)</name>
        <dbReference type="ChEBI" id="CHEBI:29105"/>
    </ligand>
</feature>
<dbReference type="GO" id="GO:0005524">
    <property type="term" value="F:ATP binding"/>
    <property type="evidence" value="ECO:0007669"/>
    <property type="project" value="UniProtKB-KW"/>
</dbReference>
<evidence type="ECO:0000256" key="1">
    <source>
        <dbReference type="ARBA" id="ARBA00012513"/>
    </source>
</evidence>
<dbReference type="Gene3D" id="1.10.510.10">
    <property type="entry name" value="Transferase(Phosphotransferase) domain 1"/>
    <property type="match status" value="1"/>
</dbReference>
<evidence type="ECO:0000256" key="10">
    <source>
        <dbReference type="SAM" id="MobiDB-lite"/>
    </source>
</evidence>
<evidence type="ECO:0000256" key="6">
    <source>
        <dbReference type="ARBA" id="ARBA00022840"/>
    </source>
</evidence>
<dbReference type="GO" id="GO:0007165">
    <property type="term" value="P:signal transduction"/>
    <property type="evidence" value="ECO:0007669"/>
    <property type="project" value="TreeGrafter"/>
</dbReference>
<dbReference type="InterPro" id="IPR011009">
    <property type="entry name" value="Kinase-like_dom_sf"/>
</dbReference>
<dbReference type="CDD" id="cd04791">
    <property type="entry name" value="LanC_SerThrkinase"/>
    <property type="match status" value="1"/>
</dbReference>
<feature type="region of interest" description="Disordered" evidence="10">
    <location>
        <begin position="510"/>
        <end position="681"/>
    </location>
</feature>
<feature type="compositionally biased region" description="Basic and acidic residues" evidence="10">
    <location>
        <begin position="654"/>
        <end position="671"/>
    </location>
</feature>
<dbReference type="AlphaFoldDB" id="A0A401YZE2"/>
<evidence type="ECO:0000256" key="9">
    <source>
        <dbReference type="PIRSR" id="PIRSR607822-1"/>
    </source>
</evidence>
<dbReference type="PROSITE" id="PS50011">
    <property type="entry name" value="PROTEIN_KINASE_DOM"/>
    <property type="match status" value="1"/>
</dbReference>
<comment type="caution">
    <text evidence="12">The sequence shown here is derived from an EMBL/GenBank/DDBJ whole genome shotgun (WGS) entry which is preliminary data.</text>
</comment>
<feature type="binding site" evidence="9">
    <location>
        <position position="986"/>
    </location>
    <ligand>
        <name>Zn(2+)</name>
        <dbReference type="ChEBI" id="CHEBI:29105"/>
    </ligand>
</feature>
<evidence type="ECO:0000256" key="4">
    <source>
        <dbReference type="ARBA" id="ARBA00022741"/>
    </source>
</evidence>
<evidence type="ECO:0000259" key="11">
    <source>
        <dbReference type="PROSITE" id="PS50011"/>
    </source>
</evidence>
<gene>
    <name evidence="12" type="ORF">EHYA_07654</name>
</gene>
<evidence type="ECO:0000256" key="2">
    <source>
        <dbReference type="ARBA" id="ARBA00022527"/>
    </source>
</evidence>
<keyword evidence="13" id="KW-1185">Reference proteome</keyword>
<dbReference type="Gene3D" id="1.50.10.20">
    <property type="match status" value="1"/>
</dbReference>
<dbReference type="InterPro" id="IPR000719">
    <property type="entry name" value="Prot_kinase_dom"/>
</dbReference>
<comment type="catalytic activity">
    <reaction evidence="7">
        <text>L-threonyl-[protein] + ATP = O-phospho-L-threonyl-[protein] + ADP + H(+)</text>
        <dbReference type="Rhea" id="RHEA:46608"/>
        <dbReference type="Rhea" id="RHEA-COMP:11060"/>
        <dbReference type="Rhea" id="RHEA-COMP:11605"/>
        <dbReference type="ChEBI" id="CHEBI:15378"/>
        <dbReference type="ChEBI" id="CHEBI:30013"/>
        <dbReference type="ChEBI" id="CHEBI:30616"/>
        <dbReference type="ChEBI" id="CHEBI:61977"/>
        <dbReference type="ChEBI" id="CHEBI:456216"/>
        <dbReference type="EC" id="2.7.11.1"/>
    </reaction>
</comment>
<dbReference type="PANTHER" id="PTHR43895:SF32">
    <property type="entry name" value="SERINE_THREONINE-PROTEIN KINASE CHK1"/>
    <property type="match status" value="1"/>
</dbReference>
<dbReference type="Proteomes" id="UP000286931">
    <property type="component" value="Unassembled WGS sequence"/>
</dbReference>
<evidence type="ECO:0000313" key="12">
    <source>
        <dbReference type="EMBL" id="GCD99930.1"/>
    </source>
</evidence>
<feature type="region of interest" description="Disordered" evidence="10">
    <location>
        <begin position="409"/>
        <end position="431"/>
    </location>
</feature>
<keyword evidence="5 12" id="KW-0418">Kinase</keyword>
<proteinExistence type="predicted"/>
<keyword evidence="3" id="KW-0808">Transferase</keyword>
<dbReference type="SUPFAM" id="SSF158745">
    <property type="entry name" value="LanC-like"/>
    <property type="match status" value="1"/>
</dbReference>
<name>A0A401YZE2_9ACTN</name>
<protein>
    <recommendedName>
        <fullName evidence="1">non-specific serine/threonine protein kinase</fullName>
        <ecNumber evidence="1">2.7.11.1</ecNumber>
    </recommendedName>
</protein>
<dbReference type="InterPro" id="IPR058053">
    <property type="entry name" value="RamC_C"/>
</dbReference>
<dbReference type="SUPFAM" id="SSF56112">
    <property type="entry name" value="Protein kinase-like (PK-like)"/>
    <property type="match status" value="1"/>
</dbReference>
<sequence>MATTTRGHRAERTGGHGAPGTNLVDHVRAALDRDAVGAREQGTGEGAPGSAGAWDVRSDDFWCTVRPPGHAARAQGWKIHVSARTGDAPHVLGRVCDVLLPRRVAFKFAGDLERLRMLNSREADRASAGKFITVYPDDDEQFMELVDALDEVTRELTGPGILSDRPCRPGSVVHYRYGGFGRRAVLGNDGGYRAVLTDPDGSAVDDAREAWFTPPPWAPDPLVRRARSAPSAASASAPRRAGVLIGGRFAVTSALRHSAKGGVFLGRDTTDDTEVVVKQARAHIEVDRSGRDACAALRHEAVLMRRLEHTGVTPRHVALLEEAETIFLAQERIPGEPLRAWAVRHAADPDVPWARARPLVEGLIRLVRTVHGEGLVIRDLSPTNVLVGPDGALRLVDLELAAEIGAPAGAAGTPGYRAPEQRPAVDGSHRAHPSADLYSLGGLFFLLATGADPALPEDVGTTRDTVERLGAWLESAARHGETARRLAPAIRGLWHEDPTRRWSTERVSAFVTGPAGGGGGGADPVDDVRSGSGGGSLDEPRGGARGGSAAGASGESGDGTATEASGGAGNGSPARSVGASGDLAGGRSGRVVSAGPPGDGPRRETGHAVGASGDLVDGRSGRGSAGRSGQGPRRESGLVDGAADGRTGCAARQDVPDGPRPHPDTEGDKVPPHPQPPEDDVLLRDGLAHLVATMTPGRVDRLWPMTAGAAAMDPCGVQYGAAGVLGVLARAAHTTTLEPRLRYTLHRAVEDGAAWLRDRAAAEPVVLPGLHFGRSGTAWALHDAATLLGDAELAAGAADLALRVPIAWPNPDVCHGAAGAGLLQVRMWRATGDERFRRRVVACADTLLGAARQTGDLTLWPVPRDFDSRLAGAAHLGFAHGVAGVGAFLLEAALTTGREGYLDGARAAARTLARTVRVDGDTAWWPQGPGDPDGVRLAYWCSGSAGVGTFLIRLWRADHDPLHRDLAERAGAAVHRARWHSGTTACHGLAGNGEFLLDLAETLGDPIHRARAAELADQLRVRTAIVDGLRVPADETATGVSASYGTGTAGVLGFLLRLGHGGARLWLDGEEA</sequence>
<dbReference type="Pfam" id="PF05147">
    <property type="entry name" value="LANC_like"/>
    <property type="match status" value="1"/>
</dbReference>
<dbReference type="RefSeq" id="WP_126641680.1">
    <property type="nucleotide sequence ID" value="NZ_BIFH01000035.1"/>
</dbReference>
<dbReference type="Pfam" id="PF25816">
    <property type="entry name" value="RamC_N"/>
    <property type="match status" value="1"/>
</dbReference>
<feature type="binding site" evidence="9">
    <location>
        <position position="941"/>
    </location>
    <ligand>
        <name>Zn(2+)</name>
        <dbReference type="ChEBI" id="CHEBI:29105"/>
    </ligand>
</feature>
<evidence type="ECO:0000256" key="8">
    <source>
        <dbReference type="ARBA" id="ARBA00048679"/>
    </source>
</evidence>
<dbReference type="EMBL" id="BIFH01000035">
    <property type="protein sequence ID" value="GCD99930.1"/>
    <property type="molecule type" value="Genomic_DNA"/>
</dbReference>
<evidence type="ECO:0000256" key="7">
    <source>
        <dbReference type="ARBA" id="ARBA00047899"/>
    </source>
</evidence>
<reference evidence="12 13" key="1">
    <citation type="submission" date="2018-12" db="EMBL/GenBank/DDBJ databases">
        <title>Draft genome sequence of Embleya hyalina NBRC 13850T.</title>
        <authorList>
            <person name="Komaki H."/>
            <person name="Hosoyama A."/>
            <person name="Kimura A."/>
            <person name="Ichikawa N."/>
            <person name="Tamura T."/>
        </authorList>
    </citation>
    <scope>NUCLEOTIDE SEQUENCE [LARGE SCALE GENOMIC DNA]</scope>
    <source>
        <strain evidence="12 13">NBRC 13850</strain>
    </source>
</reference>
<comment type="catalytic activity">
    <reaction evidence="8">
        <text>L-seryl-[protein] + ATP = O-phospho-L-seryl-[protein] + ADP + H(+)</text>
        <dbReference type="Rhea" id="RHEA:17989"/>
        <dbReference type="Rhea" id="RHEA-COMP:9863"/>
        <dbReference type="Rhea" id="RHEA-COMP:11604"/>
        <dbReference type="ChEBI" id="CHEBI:15378"/>
        <dbReference type="ChEBI" id="CHEBI:29999"/>
        <dbReference type="ChEBI" id="CHEBI:30616"/>
        <dbReference type="ChEBI" id="CHEBI:83421"/>
        <dbReference type="ChEBI" id="CHEBI:456216"/>
        <dbReference type="EC" id="2.7.11.1"/>
    </reaction>
</comment>
<keyword evidence="2 12" id="KW-0723">Serine/threonine-protein kinase</keyword>
<feature type="domain" description="Protein kinase" evidence="11">
    <location>
        <begin position="249"/>
        <end position="511"/>
    </location>
</feature>
<keyword evidence="6" id="KW-0067">ATP-binding</keyword>
<dbReference type="GO" id="GO:0004674">
    <property type="term" value="F:protein serine/threonine kinase activity"/>
    <property type="evidence" value="ECO:0007669"/>
    <property type="project" value="UniProtKB-KW"/>
</dbReference>